<dbReference type="AlphaFoldDB" id="A0A3G8JSE4"/>
<dbReference type="KEGG" id="gom:D7316_04644"/>
<gene>
    <name evidence="1" type="ORF">D7316_04644</name>
</gene>
<name>A0A3G8JSE4_9ACTN</name>
<accession>A0A3G8JSE4</accession>
<sequence>MPPDPRLPASGIFSISPSEITSTARIWRYRARLIAEIDFGRLGRVTGPSSRVVAALRAAAAPVRTATTAIGSRLSTMSVDLELFRGVVEDEDTSSARTLSRPKP</sequence>
<organism evidence="1 2">
    <name type="scientific">Gordonia insulae</name>
    <dbReference type="NCBI Taxonomy" id="2420509"/>
    <lineage>
        <taxon>Bacteria</taxon>
        <taxon>Bacillati</taxon>
        <taxon>Actinomycetota</taxon>
        <taxon>Actinomycetes</taxon>
        <taxon>Mycobacteriales</taxon>
        <taxon>Gordoniaceae</taxon>
        <taxon>Gordonia</taxon>
    </lineage>
</organism>
<reference evidence="1 2" key="1">
    <citation type="submission" date="2018-11" db="EMBL/GenBank/DDBJ databases">
        <title>Gordonia insulae sp. nov., isolated from an island soil.</title>
        <authorList>
            <person name="Kim Y.S."/>
            <person name="Kim S.B."/>
        </authorList>
    </citation>
    <scope>NUCLEOTIDE SEQUENCE [LARGE SCALE GENOMIC DNA]</scope>
    <source>
        <strain evidence="1 2">MMS17-SY073</strain>
    </source>
</reference>
<protein>
    <submittedName>
        <fullName evidence="1">Uncharacterized protein</fullName>
    </submittedName>
</protein>
<proteinExistence type="predicted"/>
<dbReference type="Proteomes" id="UP000271469">
    <property type="component" value="Chromosome"/>
</dbReference>
<dbReference type="EMBL" id="CP033972">
    <property type="protein sequence ID" value="AZG48031.1"/>
    <property type="molecule type" value="Genomic_DNA"/>
</dbReference>
<evidence type="ECO:0000313" key="1">
    <source>
        <dbReference type="EMBL" id="AZG48031.1"/>
    </source>
</evidence>
<dbReference type="RefSeq" id="WP_124710304.1">
    <property type="nucleotide sequence ID" value="NZ_CP033972.1"/>
</dbReference>
<keyword evidence="2" id="KW-1185">Reference proteome</keyword>
<evidence type="ECO:0000313" key="2">
    <source>
        <dbReference type="Proteomes" id="UP000271469"/>
    </source>
</evidence>